<feature type="transmembrane region" description="Helical" evidence="1">
    <location>
        <begin position="53"/>
        <end position="73"/>
    </location>
</feature>
<evidence type="ECO:0000313" key="2">
    <source>
        <dbReference type="EMBL" id="CAB4730073.1"/>
    </source>
</evidence>
<feature type="transmembrane region" description="Helical" evidence="1">
    <location>
        <begin position="178"/>
        <end position="196"/>
    </location>
</feature>
<reference evidence="2" key="1">
    <citation type="submission" date="2020-05" db="EMBL/GenBank/DDBJ databases">
        <authorList>
            <person name="Chiriac C."/>
            <person name="Salcher M."/>
            <person name="Ghai R."/>
            <person name="Kavagutti S V."/>
        </authorList>
    </citation>
    <scope>NUCLEOTIDE SEQUENCE</scope>
</reference>
<keyword evidence="1" id="KW-1133">Transmembrane helix</keyword>
<feature type="transmembrane region" description="Helical" evidence="1">
    <location>
        <begin position="79"/>
        <end position="97"/>
    </location>
</feature>
<keyword evidence="1" id="KW-0472">Membrane</keyword>
<dbReference type="AlphaFoldDB" id="A0A6J6S5U4"/>
<protein>
    <submittedName>
        <fullName evidence="2">Unannotated protein</fullName>
    </submittedName>
</protein>
<accession>A0A6J6S5U4</accession>
<proteinExistence type="predicted"/>
<dbReference type="EMBL" id="CAEZYK010000080">
    <property type="protein sequence ID" value="CAB4730073.1"/>
    <property type="molecule type" value="Genomic_DNA"/>
</dbReference>
<name>A0A6J6S5U4_9ZZZZ</name>
<keyword evidence="1" id="KW-0812">Transmembrane</keyword>
<organism evidence="2">
    <name type="scientific">freshwater metagenome</name>
    <dbReference type="NCBI Taxonomy" id="449393"/>
    <lineage>
        <taxon>unclassified sequences</taxon>
        <taxon>metagenomes</taxon>
        <taxon>ecological metagenomes</taxon>
    </lineage>
</organism>
<feature type="transmembrane region" description="Helical" evidence="1">
    <location>
        <begin position="109"/>
        <end position="131"/>
    </location>
</feature>
<feature type="transmembrane region" description="Helical" evidence="1">
    <location>
        <begin position="20"/>
        <end position="41"/>
    </location>
</feature>
<sequence length="232" mass="25972">MSNLLPNWFNDWWIDGLRGAGRLFWSVLILLLVTAIIVILIKPPMLKRPVSTRVGVALFGVIIVGTLVLAKIITPWQNTIVWLGILALIAHTFFMVASRPARDPDVAATWAESFAGAVGVFAFMALAYAIVPHEWMTFANANLGWGDTTKFLFQSNQNIFFIPINWPFNFDYPALRDIIVSVIYIVILGANLKLWVMWQHRLDPIPEADLNAPVKRSRFGRPLRVSSASGGN</sequence>
<gene>
    <name evidence="2" type="ORF">UFOPK2683_01227</name>
</gene>
<evidence type="ECO:0000256" key="1">
    <source>
        <dbReference type="SAM" id="Phobius"/>
    </source>
</evidence>